<name>A0ACA9RTU1_9GLOM</name>
<accession>A0ACA9RTU1</accession>
<protein>
    <submittedName>
        <fullName evidence="1">5793_t:CDS:1</fullName>
    </submittedName>
</protein>
<reference evidence="1" key="1">
    <citation type="submission" date="2021-06" db="EMBL/GenBank/DDBJ databases">
        <authorList>
            <person name="Kallberg Y."/>
            <person name="Tangrot J."/>
            <person name="Rosling A."/>
        </authorList>
    </citation>
    <scope>NUCLEOTIDE SEQUENCE</scope>
    <source>
        <strain evidence="1">MA461A</strain>
    </source>
</reference>
<sequence>MAEDVQEKIKVINELYRGICNEYLEIFQIKKNGTIKATNENCIK</sequence>
<dbReference type="Proteomes" id="UP000789920">
    <property type="component" value="Unassembled WGS sequence"/>
</dbReference>
<comment type="caution">
    <text evidence="1">The sequence shown here is derived from an EMBL/GenBank/DDBJ whole genome shotgun (WGS) entry which is preliminary data.</text>
</comment>
<proteinExistence type="predicted"/>
<feature type="non-terminal residue" evidence="1">
    <location>
        <position position="44"/>
    </location>
</feature>
<evidence type="ECO:0000313" key="1">
    <source>
        <dbReference type="EMBL" id="CAG8808783.1"/>
    </source>
</evidence>
<evidence type="ECO:0000313" key="2">
    <source>
        <dbReference type="Proteomes" id="UP000789920"/>
    </source>
</evidence>
<organism evidence="1 2">
    <name type="scientific">Racocetra persica</name>
    <dbReference type="NCBI Taxonomy" id="160502"/>
    <lineage>
        <taxon>Eukaryota</taxon>
        <taxon>Fungi</taxon>
        <taxon>Fungi incertae sedis</taxon>
        <taxon>Mucoromycota</taxon>
        <taxon>Glomeromycotina</taxon>
        <taxon>Glomeromycetes</taxon>
        <taxon>Diversisporales</taxon>
        <taxon>Gigasporaceae</taxon>
        <taxon>Racocetra</taxon>
    </lineage>
</organism>
<gene>
    <name evidence="1" type="ORF">RPERSI_LOCUS22711</name>
</gene>
<keyword evidence="2" id="KW-1185">Reference proteome</keyword>
<dbReference type="EMBL" id="CAJVQC010069258">
    <property type="protein sequence ID" value="CAG8808783.1"/>
    <property type="molecule type" value="Genomic_DNA"/>
</dbReference>